<proteinExistence type="predicted"/>
<dbReference type="AlphaFoldDB" id="A0AAV4WCD2"/>
<dbReference type="Proteomes" id="UP001054837">
    <property type="component" value="Unassembled WGS sequence"/>
</dbReference>
<comment type="caution">
    <text evidence="1">The sequence shown here is derived from an EMBL/GenBank/DDBJ whole genome shotgun (WGS) entry which is preliminary data.</text>
</comment>
<gene>
    <name evidence="1" type="ORF">CDAR_19531</name>
</gene>
<name>A0AAV4WCD2_9ARAC</name>
<sequence length="85" mass="9828">MHGGFGKINIYESSSQKKGMDNHLEDLWIWEQQWIIKDMCGLSRYGSSKQFAINIHWLHNQGLNPYFTSLADKAVMPFATVNHSE</sequence>
<protein>
    <submittedName>
        <fullName evidence="1">Uncharacterized protein</fullName>
    </submittedName>
</protein>
<dbReference type="EMBL" id="BPLQ01014490">
    <property type="protein sequence ID" value="GIY80297.1"/>
    <property type="molecule type" value="Genomic_DNA"/>
</dbReference>
<reference evidence="1 2" key="1">
    <citation type="submission" date="2021-06" db="EMBL/GenBank/DDBJ databases">
        <title>Caerostris darwini draft genome.</title>
        <authorList>
            <person name="Kono N."/>
            <person name="Arakawa K."/>
        </authorList>
    </citation>
    <scope>NUCLEOTIDE SEQUENCE [LARGE SCALE GENOMIC DNA]</scope>
</reference>
<organism evidence="1 2">
    <name type="scientific">Caerostris darwini</name>
    <dbReference type="NCBI Taxonomy" id="1538125"/>
    <lineage>
        <taxon>Eukaryota</taxon>
        <taxon>Metazoa</taxon>
        <taxon>Ecdysozoa</taxon>
        <taxon>Arthropoda</taxon>
        <taxon>Chelicerata</taxon>
        <taxon>Arachnida</taxon>
        <taxon>Araneae</taxon>
        <taxon>Araneomorphae</taxon>
        <taxon>Entelegynae</taxon>
        <taxon>Araneoidea</taxon>
        <taxon>Araneidae</taxon>
        <taxon>Caerostris</taxon>
    </lineage>
</organism>
<accession>A0AAV4WCD2</accession>
<evidence type="ECO:0000313" key="1">
    <source>
        <dbReference type="EMBL" id="GIY80297.1"/>
    </source>
</evidence>
<keyword evidence="2" id="KW-1185">Reference proteome</keyword>
<evidence type="ECO:0000313" key="2">
    <source>
        <dbReference type="Proteomes" id="UP001054837"/>
    </source>
</evidence>